<organism evidence="1">
    <name type="scientific">Cacopsylla melanoneura</name>
    <dbReference type="NCBI Taxonomy" id="428564"/>
    <lineage>
        <taxon>Eukaryota</taxon>
        <taxon>Metazoa</taxon>
        <taxon>Ecdysozoa</taxon>
        <taxon>Arthropoda</taxon>
        <taxon>Hexapoda</taxon>
        <taxon>Insecta</taxon>
        <taxon>Pterygota</taxon>
        <taxon>Neoptera</taxon>
        <taxon>Paraneoptera</taxon>
        <taxon>Hemiptera</taxon>
        <taxon>Sternorrhyncha</taxon>
        <taxon>Psylloidea</taxon>
        <taxon>Psyllidae</taxon>
        <taxon>Psyllinae</taxon>
        <taxon>Cacopsylla</taxon>
    </lineage>
</organism>
<protein>
    <submittedName>
        <fullName evidence="1">Uncharacterized protein</fullName>
    </submittedName>
</protein>
<name>A0A8D8TGZ2_9HEMI</name>
<evidence type="ECO:0000313" key="1">
    <source>
        <dbReference type="EMBL" id="CAG6685196.1"/>
    </source>
</evidence>
<proteinExistence type="predicted"/>
<accession>A0A8D8TGZ2</accession>
<dbReference type="EMBL" id="HBUF01271189">
    <property type="protein sequence ID" value="CAG6685196.1"/>
    <property type="molecule type" value="Transcribed_RNA"/>
</dbReference>
<dbReference type="AlphaFoldDB" id="A0A8D8TGZ2"/>
<sequence>MQVGIFKLAVYLYEIYLKKNLFTYRICLVVINNYHSNHTHPHNHIHIHTITIHKHTHTLITNTPTKAHTHQHDHKQPHNYIVHSFSHNREGYNKFPPTTN</sequence>
<reference evidence="1" key="1">
    <citation type="submission" date="2021-05" db="EMBL/GenBank/DDBJ databases">
        <authorList>
            <person name="Alioto T."/>
            <person name="Alioto T."/>
            <person name="Gomez Garrido J."/>
        </authorList>
    </citation>
    <scope>NUCLEOTIDE SEQUENCE</scope>
</reference>